<dbReference type="EMBL" id="CM042058">
    <property type="protein sequence ID" value="KAI3685298.1"/>
    <property type="molecule type" value="Genomic_DNA"/>
</dbReference>
<comment type="caution">
    <text evidence="1">The sequence shown here is derived from an EMBL/GenBank/DDBJ whole genome shotgun (WGS) entry which is preliminary data.</text>
</comment>
<evidence type="ECO:0000313" key="1">
    <source>
        <dbReference type="EMBL" id="KAI3685298.1"/>
    </source>
</evidence>
<protein>
    <submittedName>
        <fullName evidence="1">Uncharacterized protein</fullName>
    </submittedName>
</protein>
<reference evidence="2" key="1">
    <citation type="journal article" date="2022" name="Mol. Ecol. Resour.">
        <title>The genomes of chicory, endive, great burdock and yacon provide insights into Asteraceae palaeo-polyploidization history and plant inulin production.</title>
        <authorList>
            <person name="Fan W."/>
            <person name="Wang S."/>
            <person name="Wang H."/>
            <person name="Wang A."/>
            <person name="Jiang F."/>
            <person name="Liu H."/>
            <person name="Zhao H."/>
            <person name="Xu D."/>
            <person name="Zhang Y."/>
        </authorList>
    </citation>
    <scope>NUCLEOTIDE SEQUENCE [LARGE SCALE GENOMIC DNA]</scope>
    <source>
        <strain evidence="2">cv. Niubang</strain>
    </source>
</reference>
<proteinExistence type="predicted"/>
<gene>
    <name evidence="1" type="ORF">L6452_34539</name>
</gene>
<name>A0ACB8YJ36_ARCLA</name>
<organism evidence="1 2">
    <name type="scientific">Arctium lappa</name>
    <name type="common">Greater burdock</name>
    <name type="synonym">Lappa major</name>
    <dbReference type="NCBI Taxonomy" id="4217"/>
    <lineage>
        <taxon>Eukaryota</taxon>
        <taxon>Viridiplantae</taxon>
        <taxon>Streptophyta</taxon>
        <taxon>Embryophyta</taxon>
        <taxon>Tracheophyta</taxon>
        <taxon>Spermatophyta</taxon>
        <taxon>Magnoliopsida</taxon>
        <taxon>eudicotyledons</taxon>
        <taxon>Gunneridae</taxon>
        <taxon>Pentapetalae</taxon>
        <taxon>asterids</taxon>
        <taxon>campanulids</taxon>
        <taxon>Asterales</taxon>
        <taxon>Asteraceae</taxon>
        <taxon>Carduoideae</taxon>
        <taxon>Cardueae</taxon>
        <taxon>Arctiinae</taxon>
        <taxon>Arctium</taxon>
    </lineage>
</organism>
<dbReference type="Proteomes" id="UP001055879">
    <property type="component" value="Linkage Group LG12"/>
</dbReference>
<keyword evidence="2" id="KW-1185">Reference proteome</keyword>
<accession>A0ACB8YJ36</accession>
<sequence length="696" mass="76608">MELSHLVLVTQILLLGFANATFYKPTCPERCGNVTIPYPFGTEVGCYMDSSYHIECNSTTQIPRLRVSYSMEFPAEVTFVHLEVLEVKIDGQIRVTLPISYGCFTKHGKLISGSDTLVSTSRFPFSSTLNWFTGVGCGIQTHIVLTEPLVDIKCPLNCDYEHIKNGSCLGNGCCQATIPQGMTSSNILVVGMNDRVGNSYCGYAFIVEKAKYNFDTSDLSNMSKNMSFPAVLDWSVGETNCEEAEKGNATYICPKNSVCYNGEDGLLGFRCKCSPGYGGNPYIANGCQDVNECESAELNDCLPGHCNNTDGGYTCVCTAGFQGNAKRGGACTTREHKSENISVIEGISEGVVGAAVAMGFVYLVVKQKKIIQGRKDFFKQNGGIMLQESLFTCKDPVNKTKIFTEEELKKATDNFNEANVIGQGGYGTVFRGILANKTQVAIKKSKVIDQSQIKQFVNEVIILSKINHPNIVKLLGCCLETHVPLLVCEYITNNTLEHHIHTHATLTFQKRLQIAGETAEALAYMHSATQIIHRDVKPSNILLNDELTVKISDFGISRFLPLGQTHLTTSVKGTIGYVDPEYFRTCKLTEKSDVYSFGVVLIELLTGTTIHSLEISLRFYPGAAAYLASLLERDALIQVLDDQLKKHEYSEVVKCVANIAINCLNLEGKLRPTMKEVTQELKQLRCVLSSIEDESI</sequence>
<evidence type="ECO:0000313" key="2">
    <source>
        <dbReference type="Proteomes" id="UP001055879"/>
    </source>
</evidence>
<reference evidence="1 2" key="2">
    <citation type="journal article" date="2022" name="Mol. Ecol. Resour.">
        <title>The genomes of chicory, endive, great burdock and yacon provide insights into Asteraceae paleo-polyploidization history and plant inulin production.</title>
        <authorList>
            <person name="Fan W."/>
            <person name="Wang S."/>
            <person name="Wang H."/>
            <person name="Wang A."/>
            <person name="Jiang F."/>
            <person name="Liu H."/>
            <person name="Zhao H."/>
            <person name="Xu D."/>
            <person name="Zhang Y."/>
        </authorList>
    </citation>
    <scope>NUCLEOTIDE SEQUENCE [LARGE SCALE GENOMIC DNA]</scope>
    <source>
        <strain evidence="2">cv. Niubang</strain>
    </source>
</reference>